<feature type="transmembrane region" description="Helical" evidence="5">
    <location>
        <begin position="76"/>
        <end position="94"/>
    </location>
</feature>
<dbReference type="InterPro" id="IPR044880">
    <property type="entry name" value="NCX_ion-bd_dom_sf"/>
</dbReference>
<evidence type="ECO:0000313" key="7">
    <source>
        <dbReference type="EMBL" id="TDR56513.1"/>
    </source>
</evidence>
<dbReference type="GO" id="GO:0006874">
    <property type="term" value="P:intracellular calcium ion homeostasis"/>
    <property type="evidence" value="ECO:0007669"/>
    <property type="project" value="TreeGrafter"/>
</dbReference>
<dbReference type="Pfam" id="PF01699">
    <property type="entry name" value="Na_Ca_ex"/>
    <property type="match status" value="2"/>
</dbReference>
<dbReference type="Proteomes" id="UP000295212">
    <property type="component" value="Unassembled WGS sequence"/>
</dbReference>
<evidence type="ECO:0000256" key="4">
    <source>
        <dbReference type="ARBA" id="ARBA00023136"/>
    </source>
</evidence>
<feature type="transmembrane region" description="Helical" evidence="5">
    <location>
        <begin position="321"/>
        <end position="343"/>
    </location>
</feature>
<sequence length="352" mass="36452">MTIAAFIAGLILLIVGAEGLVRGASRLATRLGMSPLIIGLTVVAFGTSSPELAVSLKAALDDQAGIALGNVVGSNIFNVLFILGVSALIVPLVVAQQLIRADIPLMVGLSVAVLLLAMDGGIGRWDGILLVAGLVGYLVFLFRQNTKTPSPEHAADGGSAPVSLGINLLYVTVGLGMLILGSRWLVEGAVSFAQSMGVSEQVIGLTIIAAGTSLPEVVTSIIAALRGERDIAVGNVVGSNVFNILGVLGLTGLLAPSGIAVSDAMMGFDMPVMIAVALACLPICFTGGVINRWEGAVLFTYYLAYTLYLILAATSHDALPAFSVTMLYFALPLTALTLVVFAVQEQHRRRHS</sequence>
<feature type="transmembrane region" description="Helical" evidence="5">
    <location>
        <begin position="297"/>
        <end position="315"/>
    </location>
</feature>
<feature type="transmembrane region" description="Helical" evidence="5">
    <location>
        <begin position="202"/>
        <end position="225"/>
    </location>
</feature>
<evidence type="ECO:0000256" key="5">
    <source>
        <dbReference type="SAM" id="Phobius"/>
    </source>
</evidence>
<evidence type="ECO:0000313" key="8">
    <source>
        <dbReference type="Proteomes" id="UP000295212"/>
    </source>
</evidence>
<feature type="transmembrane region" description="Helical" evidence="5">
    <location>
        <begin position="237"/>
        <end position="260"/>
    </location>
</feature>
<dbReference type="EMBL" id="SNZJ01000003">
    <property type="protein sequence ID" value="TDR56513.1"/>
    <property type="molecule type" value="Genomic_DNA"/>
</dbReference>
<gene>
    <name evidence="7" type="ORF">DFP85_10325</name>
</gene>
<feature type="transmembrane region" description="Helical" evidence="5">
    <location>
        <begin position="101"/>
        <end position="118"/>
    </location>
</feature>
<dbReference type="AlphaFoldDB" id="A0A4R6ZUK6"/>
<dbReference type="GO" id="GO:0005886">
    <property type="term" value="C:plasma membrane"/>
    <property type="evidence" value="ECO:0007669"/>
    <property type="project" value="TreeGrafter"/>
</dbReference>
<keyword evidence="2 5" id="KW-0812">Transmembrane</keyword>
<dbReference type="PANTHER" id="PTHR10846:SF8">
    <property type="entry name" value="INNER MEMBRANE PROTEIN YRBG"/>
    <property type="match status" value="1"/>
</dbReference>
<dbReference type="InterPro" id="IPR004481">
    <property type="entry name" value="K/Na/Ca-exchanger"/>
</dbReference>
<evidence type="ECO:0000259" key="6">
    <source>
        <dbReference type="Pfam" id="PF01699"/>
    </source>
</evidence>
<reference evidence="7 8" key="1">
    <citation type="submission" date="2019-03" db="EMBL/GenBank/DDBJ databases">
        <title>Genomic Encyclopedia of Type Strains, Phase III (KMG-III): the genomes of soil and plant-associated and newly described type strains.</title>
        <authorList>
            <person name="Whitman W."/>
        </authorList>
    </citation>
    <scope>NUCLEOTIDE SEQUENCE [LARGE SCALE GENOMIC DNA]</scope>
    <source>
        <strain evidence="7 8">CECT 5797</strain>
    </source>
</reference>
<feature type="domain" description="Sodium/calcium exchanger membrane region" evidence="6">
    <location>
        <begin position="3"/>
        <end position="142"/>
    </location>
</feature>
<evidence type="ECO:0000256" key="2">
    <source>
        <dbReference type="ARBA" id="ARBA00022692"/>
    </source>
</evidence>
<name>A0A4R6ZUK6_9GAMM</name>
<feature type="domain" description="Sodium/calcium exchanger membrane region" evidence="6">
    <location>
        <begin position="168"/>
        <end position="310"/>
    </location>
</feature>
<dbReference type="GO" id="GO:0005262">
    <property type="term" value="F:calcium channel activity"/>
    <property type="evidence" value="ECO:0007669"/>
    <property type="project" value="TreeGrafter"/>
</dbReference>
<accession>A0A4R6ZUK6</accession>
<dbReference type="Gene3D" id="6.10.280.80">
    <property type="entry name" value="NCX, peripheral helical region"/>
    <property type="match status" value="1"/>
</dbReference>
<dbReference type="Gene3D" id="1.20.1420.30">
    <property type="entry name" value="NCX, central ion-binding region"/>
    <property type="match status" value="1"/>
</dbReference>
<comment type="subcellular location">
    <subcellularLocation>
        <location evidence="1">Membrane</location>
        <topology evidence="1">Multi-pass membrane protein</topology>
    </subcellularLocation>
</comment>
<feature type="transmembrane region" description="Helical" evidence="5">
    <location>
        <begin position="124"/>
        <end position="142"/>
    </location>
</feature>
<evidence type="ECO:0000256" key="1">
    <source>
        <dbReference type="ARBA" id="ARBA00004141"/>
    </source>
</evidence>
<organism evidence="7 8">
    <name type="scientific">Halomonas ventosae</name>
    <dbReference type="NCBI Taxonomy" id="229007"/>
    <lineage>
        <taxon>Bacteria</taxon>
        <taxon>Pseudomonadati</taxon>
        <taxon>Pseudomonadota</taxon>
        <taxon>Gammaproteobacteria</taxon>
        <taxon>Oceanospirillales</taxon>
        <taxon>Halomonadaceae</taxon>
        <taxon>Halomonas</taxon>
    </lineage>
</organism>
<protein>
    <submittedName>
        <fullName evidence="7">Cation:H+ antiporter</fullName>
    </submittedName>
</protein>
<dbReference type="NCBIfam" id="TIGR00367">
    <property type="entry name" value="calcium/sodium antiporter"/>
    <property type="match status" value="1"/>
</dbReference>
<evidence type="ECO:0000256" key="3">
    <source>
        <dbReference type="ARBA" id="ARBA00022989"/>
    </source>
</evidence>
<feature type="transmembrane region" description="Helical" evidence="5">
    <location>
        <begin position="162"/>
        <end position="182"/>
    </location>
</feature>
<proteinExistence type="predicted"/>
<comment type="caution">
    <text evidence="7">The sequence shown here is derived from an EMBL/GenBank/DDBJ whole genome shotgun (WGS) entry which is preliminary data.</text>
</comment>
<keyword evidence="4 5" id="KW-0472">Membrane</keyword>
<dbReference type="OrthoDB" id="9794225at2"/>
<dbReference type="GO" id="GO:0008273">
    <property type="term" value="F:calcium, potassium:sodium antiporter activity"/>
    <property type="evidence" value="ECO:0007669"/>
    <property type="project" value="TreeGrafter"/>
</dbReference>
<dbReference type="PANTHER" id="PTHR10846">
    <property type="entry name" value="SODIUM/POTASSIUM/CALCIUM EXCHANGER"/>
    <property type="match status" value="1"/>
</dbReference>
<keyword evidence="3 5" id="KW-1133">Transmembrane helix</keyword>
<feature type="transmembrane region" description="Helical" evidence="5">
    <location>
        <begin position="272"/>
        <end position="290"/>
    </location>
</feature>
<dbReference type="RefSeq" id="WP_133634821.1">
    <property type="nucleotide sequence ID" value="NZ_SNZJ01000003.1"/>
</dbReference>
<dbReference type="InterPro" id="IPR004837">
    <property type="entry name" value="NaCa_Exmemb"/>
</dbReference>